<dbReference type="GO" id="GO:0005829">
    <property type="term" value="C:cytosol"/>
    <property type="evidence" value="ECO:0007669"/>
    <property type="project" value="TreeGrafter"/>
</dbReference>
<organism evidence="5 6">
    <name type="scientific">Perkinsus olseni</name>
    <name type="common">Perkinsus atlanticus</name>
    <dbReference type="NCBI Taxonomy" id="32597"/>
    <lineage>
        <taxon>Eukaryota</taxon>
        <taxon>Sar</taxon>
        <taxon>Alveolata</taxon>
        <taxon>Perkinsozoa</taxon>
        <taxon>Perkinsea</taxon>
        <taxon>Perkinsida</taxon>
        <taxon>Perkinsidae</taxon>
        <taxon>Perkinsus</taxon>
    </lineage>
</organism>
<reference evidence="5 6" key="1">
    <citation type="submission" date="2020-04" db="EMBL/GenBank/DDBJ databases">
        <title>Perkinsus olseni comparative genomics.</title>
        <authorList>
            <person name="Bogema D.R."/>
        </authorList>
    </citation>
    <scope>NUCLEOTIDE SEQUENCE [LARGE SCALE GENOMIC DNA]</scope>
    <source>
        <strain evidence="5">ATCC PRA-179</strain>
    </source>
</reference>
<feature type="compositionally biased region" description="Basic and acidic residues" evidence="2">
    <location>
        <begin position="689"/>
        <end position="698"/>
    </location>
</feature>
<dbReference type="InterPro" id="IPR051339">
    <property type="entry name" value="DnaJ_subfamily_B"/>
</dbReference>
<dbReference type="GO" id="GO:0051087">
    <property type="term" value="F:protein-folding chaperone binding"/>
    <property type="evidence" value="ECO:0007669"/>
    <property type="project" value="TreeGrafter"/>
</dbReference>
<evidence type="ECO:0000256" key="2">
    <source>
        <dbReference type="SAM" id="MobiDB-lite"/>
    </source>
</evidence>
<feature type="compositionally biased region" description="Basic and acidic residues" evidence="2">
    <location>
        <begin position="407"/>
        <end position="419"/>
    </location>
</feature>
<dbReference type="Gene3D" id="1.10.287.110">
    <property type="entry name" value="DnaJ domain"/>
    <property type="match status" value="1"/>
</dbReference>
<dbReference type="GO" id="GO:0006457">
    <property type="term" value="P:protein folding"/>
    <property type="evidence" value="ECO:0007669"/>
    <property type="project" value="InterPro"/>
</dbReference>
<dbReference type="CDD" id="cd06257">
    <property type="entry name" value="DnaJ"/>
    <property type="match status" value="1"/>
</dbReference>
<dbReference type="Gene3D" id="2.60.260.20">
    <property type="entry name" value="Urease metallochaperone UreE, N-terminal domain"/>
    <property type="match status" value="2"/>
</dbReference>
<feature type="transmembrane region" description="Helical" evidence="3">
    <location>
        <begin position="319"/>
        <end position="342"/>
    </location>
</feature>
<evidence type="ECO:0000256" key="1">
    <source>
        <dbReference type="ARBA" id="ARBA00023186"/>
    </source>
</evidence>
<dbReference type="Pfam" id="PF01556">
    <property type="entry name" value="DnaJ_C"/>
    <property type="match status" value="1"/>
</dbReference>
<dbReference type="InterPro" id="IPR001623">
    <property type="entry name" value="DnaJ_domain"/>
</dbReference>
<feature type="region of interest" description="Disordered" evidence="2">
    <location>
        <begin position="689"/>
        <end position="708"/>
    </location>
</feature>
<dbReference type="SMART" id="SM00271">
    <property type="entry name" value="DnaJ"/>
    <property type="match status" value="1"/>
</dbReference>
<evidence type="ECO:0000313" key="5">
    <source>
        <dbReference type="EMBL" id="KAF4661163.1"/>
    </source>
</evidence>
<dbReference type="FunFam" id="1.10.287.110:FF:000034">
    <property type="entry name" value="Chaperone protein DnaJ"/>
    <property type="match status" value="1"/>
</dbReference>
<name>A0A7J6LPP3_PEROL</name>
<dbReference type="SUPFAM" id="SSF49493">
    <property type="entry name" value="HSP40/DnaJ peptide-binding domain"/>
    <property type="match status" value="2"/>
</dbReference>
<accession>A0A7J6LPP3</accession>
<dbReference type="PANTHER" id="PTHR24078:SF553">
    <property type="entry name" value="DNAJ HOMOLOG SUBFAMILY B MEMBER 5"/>
    <property type="match status" value="1"/>
</dbReference>
<evidence type="ECO:0000313" key="6">
    <source>
        <dbReference type="Proteomes" id="UP000570595"/>
    </source>
</evidence>
<sequence length="909" mass="103272">MGGKDYYAILGVSREASQDELKKAYRKMAIRWHPDKNPDNLEEANEKFKDISEAYEVLSDTQKREVYDRYGSDGPQMQAGGGPGGFGAQHIDPNDLFRAFFGGADMDDIFGGRVGGGMGGPMGGGVHFTSFGPGGMTFQFGGPGMGGFGGPDFGRRPQQPSVVPIDVSLEEIYQGSNRRETINGHTANIQIPKGCQDGKKIRFASTASSANDVSYLVIREKPHDTFERSGEADLVTFAVLSLMEWLITGRAGYKIRCLDGREIAVKAPSVWEGMIRIRGKGMPVESVPGEYGDLYVRSSPVSWETWDQLKQLFRMVGGLFLLLLVMFNPSWVFLILMLRPLLGSLLVGRGLRCSSTRAAVRDDDRRAKGLTMEEQEGELDDDLGTIDEVRMWCRVAGSESSSADSVVESRDRPSTKGEEVAEEDFIENDRGLREMMKLNPAKGTWLSYTAPETSMSNTRRWRRFMKSSVIEQTQLVQAGRYGSRWHEGKDWLEKAKKAEQRPRIRVRVLDVDRLPMEEMHEFFMFALVRRFPAEKCLKVASRLATFRDKASAASYNKLMIDMSELFGSIYGPELCALFDRCYNTISVPYMLDYIRKYGQFSKEYIAKEVSESMNPPVFDFVRYQHRGGLRPLPPVVSKPYELNTYARLLPPSSVKRWIYQHLLHHGRIMLHRKSPKAADMDPVLMERDAAARSSERLARSMSSRPPEPLLNQIRRRAEHGLELPRESEPEDDGRVVEWNIATNRDAVEVDAEEKEWSIGADERRHKAASETKDRDTSTLMQFTKVQEFKSRLAEDDDAALVPVEEASEEGITTVPEADGDDSYFEENREERFWLRKIVSFFRHNRRCYRYIPGKGWTQVADPRGPKGYGLPRKHRPHIVRRLKLRKVTKIQAWQRLKASLRGTARTRLG</sequence>
<dbReference type="SUPFAM" id="SSF46565">
    <property type="entry name" value="Chaperone J-domain"/>
    <property type="match status" value="1"/>
</dbReference>
<dbReference type="PROSITE" id="PS00636">
    <property type="entry name" value="DNAJ_1"/>
    <property type="match status" value="1"/>
</dbReference>
<dbReference type="AlphaFoldDB" id="A0A7J6LPP3"/>
<proteinExistence type="predicted"/>
<dbReference type="GO" id="GO:0051082">
    <property type="term" value="F:unfolded protein binding"/>
    <property type="evidence" value="ECO:0007669"/>
    <property type="project" value="InterPro"/>
</dbReference>
<dbReference type="Proteomes" id="UP000570595">
    <property type="component" value="Unassembled WGS sequence"/>
</dbReference>
<dbReference type="InterPro" id="IPR036869">
    <property type="entry name" value="J_dom_sf"/>
</dbReference>
<feature type="domain" description="J" evidence="4">
    <location>
        <begin position="5"/>
        <end position="71"/>
    </location>
</feature>
<gene>
    <name evidence="5" type="ORF">FOZ61_003476</name>
</gene>
<dbReference type="InterPro" id="IPR008971">
    <property type="entry name" value="HSP40/DnaJ_pept-bd"/>
</dbReference>
<dbReference type="PANTHER" id="PTHR24078">
    <property type="entry name" value="DNAJ HOMOLOG SUBFAMILY C MEMBER"/>
    <property type="match status" value="1"/>
</dbReference>
<dbReference type="Pfam" id="PF00226">
    <property type="entry name" value="DnaJ"/>
    <property type="match status" value="1"/>
</dbReference>
<feature type="region of interest" description="Disordered" evidence="2">
    <location>
        <begin position="403"/>
        <end position="423"/>
    </location>
</feature>
<protein>
    <recommendedName>
        <fullName evidence="4">J domain-containing protein</fullName>
    </recommendedName>
</protein>
<dbReference type="EMBL" id="JABAHT010000207">
    <property type="protein sequence ID" value="KAF4661163.1"/>
    <property type="molecule type" value="Genomic_DNA"/>
</dbReference>
<keyword evidence="1" id="KW-0143">Chaperone</keyword>
<dbReference type="InterPro" id="IPR018253">
    <property type="entry name" value="DnaJ_domain_CS"/>
</dbReference>
<keyword evidence="3" id="KW-0472">Membrane</keyword>
<dbReference type="OrthoDB" id="448832at2759"/>
<keyword evidence="3" id="KW-0812">Transmembrane</keyword>
<dbReference type="PROSITE" id="PS50076">
    <property type="entry name" value="DNAJ_2"/>
    <property type="match status" value="1"/>
</dbReference>
<dbReference type="InterPro" id="IPR002939">
    <property type="entry name" value="DnaJ_C"/>
</dbReference>
<evidence type="ECO:0000259" key="4">
    <source>
        <dbReference type="PROSITE" id="PS50076"/>
    </source>
</evidence>
<comment type="caution">
    <text evidence="5">The sequence shown here is derived from an EMBL/GenBank/DDBJ whole genome shotgun (WGS) entry which is preliminary data.</text>
</comment>
<keyword evidence="3" id="KW-1133">Transmembrane helix</keyword>
<evidence type="ECO:0000256" key="3">
    <source>
        <dbReference type="SAM" id="Phobius"/>
    </source>
</evidence>
<dbReference type="PRINTS" id="PR00625">
    <property type="entry name" value="JDOMAIN"/>
</dbReference>